<dbReference type="SUPFAM" id="SSF53067">
    <property type="entry name" value="Actin-like ATPase domain"/>
    <property type="match status" value="2"/>
</dbReference>
<evidence type="ECO:0000259" key="7">
    <source>
        <dbReference type="SMART" id="SM00842"/>
    </source>
</evidence>
<reference evidence="9" key="1">
    <citation type="submission" date="2016-12" db="EMBL/GenBank/DDBJ databases">
        <authorList>
            <person name="Varghese N."/>
            <person name="Submissions S."/>
        </authorList>
    </citation>
    <scope>NUCLEOTIDE SEQUENCE [LARGE SCALE GENOMIC DNA]</scope>
    <source>
        <strain evidence="9">DSM 11032</strain>
    </source>
</reference>
<comment type="subcellular location">
    <subcellularLocation>
        <location evidence="5">Cell membrane</location>
        <topology evidence="5">Peripheral membrane protein</topology>
        <orientation evidence="5">Cytoplasmic side</orientation>
    </subcellularLocation>
    <text evidence="5">Localizes to the Z ring in an FtsZ-dependent manner. Targeted to the membrane through a conserved C-terminal amphipathic helix.</text>
</comment>
<dbReference type="PANTHER" id="PTHR32432">
    <property type="entry name" value="CELL DIVISION PROTEIN FTSA-RELATED"/>
    <property type="match status" value="1"/>
</dbReference>
<accession>A0A1M7RQB9</accession>
<dbReference type="CDD" id="cd24048">
    <property type="entry name" value="ASKHA_NBD_FtsA"/>
    <property type="match status" value="1"/>
</dbReference>
<dbReference type="InterPro" id="IPR020823">
    <property type="entry name" value="Cell_div_FtsA"/>
</dbReference>
<organism evidence="8 9">
    <name type="scientific">Erythrobacter sanguineus</name>
    <dbReference type="NCBI Taxonomy" id="198312"/>
    <lineage>
        <taxon>Bacteria</taxon>
        <taxon>Pseudomonadati</taxon>
        <taxon>Pseudomonadota</taxon>
        <taxon>Alphaproteobacteria</taxon>
        <taxon>Sphingomonadales</taxon>
        <taxon>Erythrobacteraceae</taxon>
        <taxon>Erythrobacter/Porphyrobacter group</taxon>
        <taxon>Erythrobacter</taxon>
    </lineage>
</organism>
<dbReference type="HAMAP" id="MF_02033">
    <property type="entry name" value="FtsA"/>
    <property type="match status" value="1"/>
</dbReference>
<dbReference type="InterPro" id="IPR003494">
    <property type="entry name" value="SHS2_FtsA"/>
</dbReference>
<keyword evidence="3 5" id="KW-0472">Membrane</keyword>
<keyword evidence="2 5" id="KW-0132">Cell division</keyword>
<dbReference type="SMART" id="SM00842">
    <property type="entry name" value="FtsA"/>
    <property type="match status" value="1"/>
</dbReference>
<comment type="function">
    <text evidence="5 6">Cell division protein that is involved in the assembly of the Z ring. May serve as a membrane anchor for the Z ring.</text>
</comment>
<keyword evidence="9" id="KW-1185">Reference proteome</keyword>
<evidence type="ECO:0000256" key="5">
    <source>
        <dbReference type="HAMAP-Rule" id="MF_02033"/>
    </source>
</evidence>
<name>A0A1M7RQB9_9SPHN</name>
<evidence type="ECO:0000256" key="6">
    <source>
        <dbReference type="PIRNR" id="PIRNR003101"/>
    </source>
</evidence>
<dbReference type="InterPro" id="IPR043129">
    <property type="entry name" value="ATPase_NBD"/>
</dbReference>
<dbReference type="PANTHER" id="PTHR32432:SF4">
    <property type="entry name" value="CELL DIVISION PROTEIN FTSA"/>
    <property type="match status" value="1"/>
</dbReference>
<evidence type="ECO:0000313" key="9">
    <source>
        <dbReference type="Proteomes" id="UP000184391"/>
    </source>
</evidence>
<evidence type="ECO:0000256" key="1">
    <source>
        <dbReference type="ARBA" id="ARBA00022475"/>
    </source>
</evidence>
<dbReference type="GO" id="GO:0043093">
    <property type="term" value="P:FtsZ-dependent cytokinesis"/>
    <property type="evidence" value="ECO:0007669"/>
    <property type="project" value="UniProtKB-UniRule"/>
</dbReference>
<keyword evidence="1 5" id="KW-1003">Cell membrane</keyword>
<dbReference type="AlphaFoldDB" id="A0A1M7RQB9"/>
<dbReference type="Gene3D" id="3.30.420.40">
    <property type="match status" value="1"/>
</dbReference>
<dbReference type="NCBIfam" id="TIGR01174">
    <property type="entry name" value="ftsA"/>
    <property type="match status" value="1"/>
</dbReference>
<dbReference type="RefSeq" id="WP_072672655.1">
    <property type="nucleotide sequence ID" value="NZ_FRDF01000001.1"/>
</dbReference>
<dbReference type="PIRSF" id="PIRSF003101">
    <property type="entry name" value="FtsA"/>
    <property type="match status" value="1"/>
</dbReference>
<comment type="similarity">
    <text evidence="5 6">Belongs to the FtsA/MreB family.</text>
</comment>
<dbReference type="Gene3D" id="3.30.1490.110">
    <property type="match status" value="1"/>
</dbReference>
<protein>
    <recommendedName>
        <fullName evidence="5 6">Cell division protein FtsA</fullName>
    </recommendedName>
</protein>
<dbReference type="STRING" id="198312.SAMN02745193_00035"/>
<evidence type="ECO:0000256" key="4">
    <source>
        <dbReference type="ARBA" id="ARBA00023306"/>
    </source>
</evidence>
<dbReference type="EMBL" id="FRDF01000001">
    <property type="protein sequence ID" value="SHN48296.1"/>
    <property type="molecule type" value="Genomic_DNA"/>
</dbReference>
<dbReference type="InterPro" id="IPR050696">
    <property type="entry name" value="FtsA/MreB"/>
</dbReference>
<dbReference type="OrthoDB" id="9810567at2"/>
<evidence type="ECO:0000256" key="3">
    <source>
        <dbReference type="ARBA" id="ARBA00023136"/>
    </source>
</evidence>
<feature type="domain" description="SHS2" evidence="7">
    <location>
        <begin position="15"/>
        <end position="201"/>
    </location>
</feature>
<evidence type="ECO:0000313" key="8">
    <source>
        <dbReference type="EMBL" id="SHN48296.1"/>
    </source>
</evidence>
<dbReference type="Proteomes" id="UP000184391">
    <property type="component" value="Unassembled WGS sequence"/>
</dbReference>
<comment type="subunit">
    <text evidence="5">Self-interacts. Interacts with FtsZ.</text>
</comment>
<dbReference type="Pfam" id="PF14450">
    <property type="entry name" value="FtsA"/>
    <property type="match status" value="1"/>
</dbReference>
<evidence type="ECO:0000256" key="2">
    <source>
        <dbReference type="ARBA" id="ARBA00022618"/>
    </source>
</evidence>
<sequence length="440" mass="45403">MASRGAAPRRFARTFGAVNIGSFRISAMIMGETEAGELEVLGSGHRKSAGIKRGYVTDMDAASHAIRDAVERAEKSANTSVRSVWIACAGAGLASNVASVDIEIGGRRIEDEDVEQLLIEAQAMIQPDGRTVLHAQPAHYTLDGAHGVANPRGLHAERLGVDIHVMLADGAPVRNLTEAVQNAHLSVEGVVAAPLAAGHACLTLEERELGVALVEIGADVTNVAVFAGGMLLGLQAVPMGSADITDAIASGFGIRRSQAERLKCVAGSAIASPADHRELIPVNGPNDAPEDAATGPLARGADDKNRIVRAELVSVVTQQLAVLTGQIGKALKEMGFSGSSAGQVVLTGGGAELAGLADFMQGALGQPVRLGRPPQLPGMPEAHHAPGFATLAGLCLYAAEDPVDIRAVGGGQTARYRSASREGGAMALATRLFRALKENF</sequence>
<dbReference type="GO" id="GO:0009898">
    <property type="term" value="C:cytoplasmic side of plasma membrane"/>
    <property type="evidence" value="ECO:0007669"/>
    <property type="project" value="UniProtKB-UniRule"/>
</dbReference>
<gene>
    <name evidence="5" type="primary">ftsA</name>
    <name evidence="8" type="ORF">SAMN02745193_00035</name>
</gene>
<dbReference type="Pfam" id="PF02491">
    <property type="entry name" value="SHS2_FTSA"/>
    <property type="match status" value="1"/>
</dbReference>
<keyword evidence="4 5" id="KW-0131">Cell cycle</keyword>
<dbReference type="GO" id="GO:0032153">
    <property type="term" value="C:cell division site"/>
    <property type="evidence" value="ECO:0007669"/>
    <property type="project" value="UniProtKB-UniRule"/>
</dbReference>
<proteinExistence type="inferred from homology"/>